<dbReference type="EMBL" id="SZYD01000011">
    <property type="protein sequence ID" value="KAD4889429.1"/>
    <property type="molecule type" value="Genomic_DNA"/>
</dbReference>
<proteinExistence type="predicted"/>
<gene>
    <name evidence="1" type="ORF">E3N88_21502</name>
</gene>
<dbReference type="Proteomes" id="UP000326396">
    <property type="component" value="Linkage Group LG19"/>
</dbReference>
<name>A0A5N6NLE1_9ASTR</name>
<organism evidence="1 2">
    <name type="scientific">Mikania micrantha</name>
    <name type="common">bitter vine</name>
    <dbReference type="NCBI Taxonomy" id="192012"/>
    <lineage>
        <taxon>Eukaryota</taxon>
        <taxon>Viridiplantae</taxon>
        <taxon>Streptophyta</taxon>
        <taxon>Embryophyta</taxon>
        <taxon>Tracheophyta</taxon>
        <taxon>Spermatophyta</taxon>
        <taxon>Magnoliopsida</taxon>
        <taxon>eudicotyledons</taxon>
        <taxon>Gunneridae</taxon>
        <taxon>Pentapetalae</taxon>
        <taxon>asterids</taxon>
        <taxon>campanulids</taxon>
        <taxon>Asterales</taxon>
        <taxon>Asteraceae</taxon>
        <taxon>Asteroideae</taxon>
        <taxon>Heliantheae alliance</taxon>
        <taxon>Eupatorieae</taxon>
        <taxon>Mikania</taxon>
    </lineage>
</organism>
<evidence type="ECO:0000313" key="2">
    <source>
        <dbReference type="Proteomes" id="UP000326396"/>
    </source>
</evidence>
<dbReference type="AlphaFoldDB" id="A0A5N6NLE1"/>
<reference evidence="1 2" key="1">
    <citation type="submission" date="2019-05" db="EMBL/GenBank/DDBJ databases">
        <title>Mikania micrantha, genome provides insights into the molecular mechanism of rapid growth.</title>
        <authorList>
            <person name="Liu B."/>
        </authorList>
    </citation>
    <scope>NUCLEOTIDE SEQUENCE [LARGE SCALE GENOMIC DNA]</scope>
    <source>
        <strain evidence="1">NLD-2019</strain>
        <tissue evidence="1">Leaf</tissue>
    </source>
</reference>
<accession>A0A5N6NLE1</accession>
<keyword evidence="2" id="KW-1185">Reference proteome</keyword>
<dbReference type="OrthoDB" id="1939135at2759"/>
<comment type="caution">
    <text evidence="1">The sequence shown here is derived from an EMBL/GenBank/DDBJ whole genome shotgun (WGS) entry which is preliminary data.</text>
</comment>
<sequence>MGTSTEVGNLDKKVIEASKTPASVEKKPFEGKRKIFDNRFDIQVDERLHFVEEPIEIADWEVHKLRRSRIKLVKVKWNSRRGPEFTWEREDQMRKKYPHLFPYEVKKS</sequence>
<evidence type="ECO:0008006" key="3">
    <source>
        <dbReference type="Google" id="ProtNLM"/>
    </source>
</evidence>
<protein>
    <recommendedName>
        <fullName evidence="3">Chromo domain-containing protein</fullName>
    </recommendedName>
</protein>
<evidence type="ECO:0000313" key="1">
    <source>
        <dbReference type="EMBL" id="KAD4889429.1"/>
    </source>
</evidence>